<dbReference type="GO" id="GO:0003723">
    <property type="term" value="F:RNA binding"/>
    <property type="evidence" value="ECO:0007669"/>
    <property type="project" value="TreeGrafter"/>
</dbReference>
<dbReference type="SUPFAM" id="SSF48403">
    <property type="entry name" value="Ankyrin repeat"/>
    <property type="match status" value="1"/>
</dbReference>
<dbReference type="SMART" id="SM00220">
    <property type="entry name" value="S_TKc"/>
    <property type="match status" value="1"/>
</dbReference>
<feature type="repeat" description="ANK" evidence="3">
    <location>
        <begin position="237"/>
        <end position="261"/>
    </location>
</feature>
<dbReference type="SUPFAM" id="SSF56112">
    <property type="entry name" value="Protein kinase-like (PK-like)"/>
    <property type="match status" value="1"/>
</dbReference>
<dbReference type="EMBL" id="VZSG01000392">
    <property type="protein sequence ID" value="NWX88485.1"/>
    <property type="molecule type" value="Genomic_DNA"/>
</dbReference>
<dbReference type="GO" id="GO:0004540">
    <property type="term" value="F:RNA nuclease activity"/>
    <property type="evidence" value="ECO:0007669"/>
    <property type="project" value="TreeGrafter"/>
</dbReference>
<evidence type="ECO:0000256" key="3">
    <source>
        <dbReference type="PROSITE-ProRule" id="PRU00023"/>
    </source>
</evidence>
<evidence type="ECO:0000256" key="2">
    <source>
        <dbReference type="ARBA" id="ARBA00023043"/>
    </source>
</evidence>
<dbReference type="InterPro" id="IPR002110">
    <property type="entry name" value="Ankyrin_rpt"/>
</dbReference>
<dbReference type="InterPro" id="IPR000719">
    <property type="entry name" value="Prot_kinase_dom"/>
</dbReference>
<keyword evidence="2 3" id="KW-0040">ANK repeat</keyword>
<evidence type="ECO:0000313" key="7">
    <source>
        <dbReference type="Proteomes" id="UP000538817"/>
    </source>
</evidence>
<evidence type="ECO:0000259" key="5">
    <source>
        <dbReference type="PROSITE" id="PS50011"/>
    </source>
</evidence>
<dbReference type="PROSITE" id="PS50297">
    <property type="entry name" value="ANK_REP_REGION"/>
    <property type="match status" value="4"/>
</dbReference>
<dbReference type="Pfam" id="PF00023">
    <property type="entry name" value="Ank"/>
    <property type="match status" value="1"/>
</dbReference>
<dbReference type="Pfam" id="PF12796">
    <property type="entry name" value="Ank_2"/>
    <property type="match status" value="2"/>
</dbReference>
<dbReference type="Proteomes" id="UP000538817">
    <property type="component" value="Unassembled WGS sequence"/>
</dbReference>
<feature type="non-terminal residue" evidence="6">
    <location>
        <position position="1"/>
    </location>
</feature>
<dbReference type="InterPro" id="IPR036770">
    <property type="entry name" value="Ankyrin_rpt-contain_sf"/>
</dbReference>
<evidence type="ECO:0000313" key="6">
    <source>
        <dbReference type="EMBL" id="NWX88485.1"/>
    </source>
</evidence>
<evidence type="ECO:0000256" key="1">
    <source>
        <dbReference type="ARBA" id="ARBA00022737"/>
    </source>
</evidence>
<keyword evidence="7" id="KW-1185">Reference proteome</keyword>
<proteinExistence type="predicted"/>
<dbReference type="PROSITE" id="PS50011">
    <property type="entry name" value="PROTEIN_KINASE_DOM"/>
    <property type="match status" value="1"/>
</dbReference>
<protein>
    <submittedName>
        <fullName evidence="6">RN5A ribonuclease</fullName>
    </submittedName>
</protein>
<dbReference type="Gene3D" id="1.25.40.20">
    <property type="entry name" value="Ankyrin repeat-containing domain"/>
    <property type="match status" value="1"/>
</dbReference>
<feature type="domain" description="Protein kinase" evidence="5">
    <location>
        <begin position="363"/>
        <end position="577"/>
    </location>
</feature>
<reference evidence="6 7" key="1">
    <citation type="submission" date="2019-09" db="EMBL/GenBank/DDBJ databases">
        <title>Bird 10,000 Genomes (B10K) Project - Family phase.</title>
        <authorList>
            <person name="Zhang G."/>
        </authorList>
    </citation>
    <scope>NUCLEOTIDE SEQUENCE [LARGE SCALE GENOMIC DNA]</scope>
    <source>
        <strain evidence="6">B10K-MSB-04</strain>
    </source>
</reference>
<name>A0A7K6ZX20_9AVES</name>
<keyword evidence="1" id="KW-0677">Repeat</keyword>
<feature type="repeat" description="ANK" evidence="3">
    <location>
        <begin position="87"/>
        <end position="119"/>
    </location>
</feature>
<feature type="repeat" description="ANK" evidence="3">
    <location>
        <begin position="271"/>
        <end position="303"/>
    </location>
</feature>
<gene>
    <name evidence="6" type="primary">Rnasel</name>
    <name evidence="6" type="ORF">NOTPEN_R11678</name>
</gene>
<dbReference type="PROSITE" id="PS50088">
    <property type="entry name" value="ANK_REPEAT"/>
    <property type="match status" value="4"/>
</dbReference>
<dbReference type="GO" id="GO:0005524">
    <property type="term" value="F:ATP binding"/>
    <property type="evidence" value="ECO:0007669"/>
    <property type="project" value="InterPro"/>
</dbReference>
<dbReference type="PANTHER" id="PTHR24141:SF1">
    <property type="entry name" value="2-5A-DEPENDENT RIBONUCLEASE"/>
    <property type="match status" value="1"/>
</dbReference>
<dbReference type="GO" id="GO:0006396">
    <property type="term" value="P:RNA processing"/>
    <property type="evidence" value="ECO:0007669"/>
    <property type="project" value="TreeGrafter"/>
</dbReference>
<feature type="non-terminal residue" evidence="6">
    <location>
        <position position="577"/>
    </location>
</feature>
<dbReference type="GO" id="GO:0004672">
    <property type="term" value="F:protein kinase activity"/>
    <property type="evidence" value="ECO:0007669"/>
    <property type="project" value="InterPro"/>
</dbReference>
<dbReference type="Pfam" id="PF13637">
    <property type="entry name" value="Ank_4"/>
    <property type="match status" value="1"/>
</dbReference>
<sequence length="577" mass="64963">MEHTTRSQSRALPSSSTRTPDDLDAKLHTAVKNNDMENVKELLEKGANVNSRAEAGWTPLQSAVHMDEDLAIFLLEKGADLHARKDNGGTAFIEAAMEGSVRLLELFLAHGSDINEHDDNGFTAFMEAAWYGKEKALRFLHSKGVDVNMGRVVCEEKRKLNKGGATALMDACREGHMSVVKALVQDMKADLNICDNQDRNALIHALRKNSQKKPETSVSIGLFLLECGIDVKSRDENGKTALIMAAEVESLDLVKALLEKGEIDIDDADKEGNTALVVAVTNNNYSIAELLCEKGARTDVGNLIDIANRKRASNLTKLLLKHKAKFVPKPPTDWEPKSKRWRDHLKKLYEIYRPMIGKLKIFQYIYYKIQKTSQGSIYLGLYGDTEVAVAIGLYSDTEFDKQKRFFEQCGNSKHLVKVLQHEKAKGLVYLCFPLWEHNLEEYFEASGGGMDCKDILKMIFQAVSELHLLGFAHQDLCPSKFLIDLNGNIYLEDFDNRRLKLIEGKKKLVNTDLEALSKLVLYVITKGKKPFEKISTKDLAANSPDYEEALDLVKSLALHDERGLENFIKHPFFWSKQ</sequence>
<dbReference type="Gene3D" id="1.10.510.10">
    <property type="entry name" value="Transferase(Phosphotransferase) domain 1"/>
    <property type="match status" value="1"/>
</dbReference>
<feature type="compositionally biased region" description="Polar residues" evidence="4">
    <location>
        <begin position="1"/>
        <end position="18"/>
    </location>
</feature>
<dbReference type="SMART" id="SM00248">
    <property type="entry name" value="ANK"/>
    <property type="match status" value="7"/>
</dbReference>
<accession>A0A7K6ZX20</accession>
<dbReference type="PANTHER" id="PTHR24141">
    <property type="entry name" value="2-5A-DEPENDENT RIBONUCLEASE"/>
    <property type="match status" value="1"/>
</dbReference>
<evidence type="ECO:0000256" key="4">
    <source>
        <dbReference type="SAM" id="MobiDB-lite"/>
    </source>
</evidence>
<comment type="caution">
    <text evidence="6">The sequence shown here is derived from an EMBL/GenBank/DDBJ whole genome shotgun (WGS) entry which is preliminary data.</text>
</comment>
<dbReference type="AlphaFoldDB" id="A0A7K6ZX20"/>
<feature type="region of interest" description="Disordered" evidence="4">
    <location>
        <begin position="1"/>
        <end position="24"/>
    </location>
</feature>
<dbReference type="InterPro" id="IPR011009">
    <property type="entry name" value="Kinase-like_dom_sf"/>
</dbReference>
<organism evidence="6 7">
    <name type="scientific">Nothoprocta pentlandii</name>
    <dbReference type="NCBI Taxonomy" id="2585814"/>
    <lineage>
        <taxon>Eukaryota</taxon>
        <taxon>Metazoa</taxon>
        <taxon>Chordata</taxon>
        <taxon>Craniata</taxon>
        <taxon>Vertebrata</taxon>
        <taxon>Euteleostomi</taxon>
        <taxon>Archelosauria</taxon>
        <taxon>Archosauria</taxon>
        <taxon>Dinosauria</taxon>
        <taxon>Saurischia</taxon>
        <taxon>Theropoda</taxon>
        <taxon>Coelurosauria</taxon>
        <taxon>Aves</taxon>
        <taxon>Palaeognathae</taxon>
        <taxon>Tinamiformes</taxon>
        <taxon>Tinamidae</taxon>
        <taxon>Nothoprocta</taxon>
    </lineage>
</organism>
<feature type="repeat" description="ANK" evidence="3">
    <location>
        <begin position="22"/>
        <end position="54"/>
    </location>
</feature>